<evidence type="ECO:0000256" key="6">
    <source>
        <dbReference type="SAM" id="MobiDB-lite"/>
    </source>
</evidence>
<accession>A0ABP1CQ96</accession>
<organism evidence="8 9">
    <name type="scientific">Somion occarium</name>
    <dbReference type="NCBI Taxonomy" id="3059160"/>
    <lineage>
        <taxon>Eukaryota</taxon>
        <taxon>Fungi</taxon>
        <taxon>Dikarya</taxon>
        <taxon>Basidiomycota</taxon>
        <taxon>Agaricomycotina</taxon>
        <taxon>Agaricomycetes</taxon>
        <taxon>Polyporales</taxon>
        <taxon>Cerrenaceae</taxon>
        <taxon>Somion</taxon>
    </lineage>
</organism>
<feature type="transmembrane region" description="Helical" evidence="7">
    <location>
        <begin position="201"/>
        <end position="231"/>
    </location>
</feature>
<evidence type="ECO:0000256" key="2">
    <source>
        <dbReference type="ARBA" id="ARBA00022475"/>
    </source>
</evidence>
<feature type="transmembrane region" description="Helical" evidence="7">
    <location>
        <begin position="265"/>
        <end position="288"/>
    </location>
</feature>
<keyword evidence="9" id="KW-1185">Reference proteome</keyword>
<gene>
    <name evidence="8" type="ORF">GFSPODELE1_LOCUS1875</name>
</gene>
<dbReference type="PANTHER" id="PTHR42770:SF7">
    <property type="entry name" value="MEMBRANE PROTEIN"/>
    <property type="match status" value="1"/>
</dbReference>
<reference evidence="9" key="1">
    <citation type="submission" date="2024-04" db="EMBL/GenBank/DDBJ databases">
        <authorList>
            <person name="Shaw F."/>
            <person name="Minotto A."/>
        </authorList>
    </citation>
    <scope>NUCLEOTIDE SEQUENCE [LARGE SCALE GENOMIC DNA]</scope>
</reference>
<dbReference type="EMBL" id="OZ037953">
    <property type="protein sequence ID" value="CAL1697826.1"/>
    <property type="molecule type" value="Genomic_DNA"/>
</dbReference>
<feature type="transmembrane region" description="Helical" evidence="7">
    <location>
        <begin position="430"/>
        <end position="451"/>
    </location>
</feature>
<comment type="subcellular location">
    <subcellularLocation>
        <location evidence="1">Cell membrane</location>
        <topology evidence="1">Multi-pass membrane protein</topology>
    </subcellularLocation>
</comment>
<dbReference type="PANTHER" id="PTHR42770">
    <property type="entry name" value="AMINO ACID TRANSPORTER-RELATED"/>
    <property type="match status" value="1"/>
</dbReference>
<feature type="transmembrane region" description="Helical" evidence="7">
    <location>
        <begin position="152"/>
        <end position="173"/>
    </location>
</feature>
<feature type="region of interest" description="Disordered" evidence="6">
    <location>
        <begin position="1"/>
        <end position="21"/>
    </location>
</feature>
<evidence type="ECO:0000256" key="7">
    <source>
        <dbReference type="SAM" id="Phobius"/>
    </source>
</evidence>
<feature type="transmembrane region" description="Helical" evidence="7">
    <location>
        <begin position="375"/>
        <end position="391"/>
    </location>
</feature>
<sequence length="662" mass="72169">MSTPSSKSDEAFGASSSDDVALDSTTNESWIAIEPPMPPRNIQVISDLCSEPPSFSAAQFDIVLRRQHQRSRDGGGVKKAAIPSRFLNLSDTFEFSGWGTLSRIELDPSDISYGEKCIQDGRRAKTLGQFTASALAGNAVLGSVFYALPAVVIASGVYSPISLFIATLVLFLWRPIMEELASALPFGGAPYTYLLNVSSKWLALLGAAMLLLDYASTSVVSAATAAAYLSGEVSLPFPAYVGALLVVVVFTIVSLSGLRESARIALVVLSLHILTMLALFVASVVAWARTGNSLIHENWVMGRGPLRAGHIVGEVFNGVCIGVLGLTGFECTPSYVSSIKPGRFPRVLRNLHYPAIFLNCLSMLFLLALVPLETILSGANVLSALASVAAGKWLRIWVVVDAVVVLCGGVLTGILGACELSDSLSIVSKMFSLIWLAVMTLFPIAVLLLKFNRGRLPRQPRTSLTIVFSTLIIAFVIIGGNIAIDPTIVGYAAAYLVALATIFYVTMKKGRFVRWFLWIYDQSSSLNAFLWTKNWGHRMAKMMMHMRRQPVCLLVKTDEINRLFHKLLYVCENEETSRLKLVHFYDEEGGIPSEMEANWKILDEAFPEITVDLVLVRGPFNPLNVAALANRLQVPTTLMFMSCPGQNFSYPVADFGTRIISL</sequence>
<evidence type="ECO:0008006" key="10">
    <source>
        <dbReference type="Google" id="ProtNLM"/>
    </source>
</evidence>
<dbReference type="InterPro" id="IPR050367">
    <property type="entry name" value="APC_superfamily"/>
</dbReference>
<evidence type="ECO:0000313" key="8">
    <source>
        <dbReference type="EMBL" id="CAL1697826.1"/>
    </source>
</evidence>
<keyword evidence="3 7" id="KW-0812">Transmembrane</keyword>
<dbReference type="InterPro" id="IPR002293">
    <property type="entry name" value="AA/rel_permease1"/>
</dbReference>
<evidence type="ECO:0000256" key="5">
    <source>
        <dbReference type="ARBA" id="ARBA00023136"/>
    </source>
</evidence>
<evidence type="ECO:0000313" key="9">
    <source>
        <dbReference type="Proteomes" id="UP001497453"/>
    </source>
</evidence>
<evidence type="ECO:0000256" key="4">
    <source>
        <dbReference type="ARBA" id="ARBA00022989"/>
    </source>
</evidence>
<feature type="transmembrane region" description="Helical" evidence="7">
    <location>
        <begin position="398"/>
        <end position="418"/>
    </location>
</feature>
<feature type="transmembrane region" description="Helical" evidence="7">
    <location>
        <begin position="463"/>
        <end position="482"/>
    </location>
</feature>
<keyword evidence="4 7" id="KW-1133">Transmembrane helix</keyword>
<dbReference type="Proteomes" id="UP001497453">
    <property type="component" value="Chromosome 10"/>
</dbReference>
<protein>
    <recommendedName>
        <fullName evidence="10">AAAP amino acid permease</fullName>
    </recommendedName>
</protein>
<keyword evidence="5 7" id="KW-0472">Membrane</keyword>
<dbReference type="Gene3D" id="1.20.1740.10">
    <property type="entry name" value="Amino acid/polyamine transporter I"/>
    <property type="match status" value="1"/>
</dbReference>
<name>A0ABP1CQ96_9APHY</name>
<keyword evidence="2" id="KW-1003">Cell membrane</keyword>
<evidence type="ECO:0000256" key="1">
    <source>
        <dbReference type="ARBA" id="ARBA00004651"/>
    </source>
</evidence>
<proteinExistence type="predicted"/>
<feature type="transmembrane region" description="Helical" evidence="7">
    <location>
        <begin position="237"/>
        <end position="258"/>
    </location>
</feature>
<dbReference type="Pfam" id="PF13520">
    <property type="entry name" value="AA_permease_2"/>
    <property type="match status" value="1"/>
</dbReference>
<evidence type="ECO:0000256" key="3">
    <source>
        <dbReference type="ARBA" id="ARBA00022692"/>
    </source>
</evidence>
<feature type="transmembrane region" description="Helical" evidence="7">
    <location>
        <begin position="488"/>
        <end position="507"/>
    </location>
</feature>